<feature type="region of interest" description="Disordered" evidence="1">
    <location>
        <begin position="18"/>
        <end position="39"/>
    </location>
</feature>
<dbReference type="InParanoid" id="A0A165DLV7"/>
<evidence type="ECO:0000313" key="2">
    <source>
        <dbReference type="EMBL" id="KZT53092.1"/>
    </source>
</evidence>
<sequence>MTGSPVILPSVGPYCGAPPEAARQPGNRQLMDSAAASPPQHLLRTAWQQPTIAPIPARRLG</sequence>
<dbReference type="EMBL" id="KV424046">
    <property type="protein sequence ID" value="KZT53092.1"/>
    <property type="molecule type" value="Genomic_DNA"/>
</dbReference>
<organism evidence="2 3">
    <name type="scientific">Calocera cornea HHB12733</name>
    <dbReference type="NCBI Taxonomy" id="1353952"/>
    <lineage>
        <taxon>Eukaryota</taxon>
        <taxon>Fungi</taxon>
        <taxon>Dikarya</taxon>
        <taxon>Basidiomycota</taxon>
        <taxon>Agaricomycotina</taxon>
        <taxon>Dacrymycetes</taxon>
        <taxon>Dacrymycetales</taxon>
        <taxon>Dacrymycetaceae</taxon>
        <taxon>Calocera</taxon>
    </lineage>
</organism>
<dbReference type="Proteomes" id="UP000076842">
    <property type="component" value="Unassembled WGS sequence"/>
</dbReference>
<accession>A0A165DLV7</accession>
<gene>
    <name evidence="2" type="ORF">CALCODRAFT_62275</name>
</gene>
<name>A0A165DLV7_9BASI</name>
<proteinExistence type="predicted"/>
<evidence type="ECO:0000256" key="1">
    <source>
        <dbReference type="SAM" id="MobiDB-lite"/>
    </source>
</evidence>
<keyword evidence="3" id="KW-1185">Reference proteome</keyword>
<protein>
    <submittedName>
        <fullName evidence="2">Uncharacterized protein</fullName>
    </submittedName>
</protein>
<reference evidence="2 3" key="1">
    <citation type="journal article" date="2016" name="Mol. Biol. Evol.">
        <title>Comparative Genomics of Early-Diverging Mushroom-Forming Fungi Provides Insights into the Origins of Lignocellulose Decay Capabilities.</title>
        <authorList>
            <person name="Nagy L.G."/>
            <person name="Riley R."/>
            <person name="Tritt A."/>
            <person name="Adam C."/>
            <person name="Daum C."/>
            <person name="Floudas D."/>
            <person name="Sun H."/>
            <person name="Yadav J.S."/>
            <person name="Pangilinan J."/>
            <person name="Larsson K.H."/>
            <person name="Matsuura K."/>
            <person name="Barry K."/>
            <person name="Labutti K."/>
            <person name="Kuo R."/>
            <person name="Ohm R.A."/>
            <person name="Bhattacharya S.S."/>
            <person name="Shirouzu T."/>
            <person name="Yoshinaga Y."/>
            <person name="Martin F.M."/>
            <person name="Grigoriev I.V."/>
            <person name="Hibbett D.S."/>
        </authorList>
    </citation>
    <scope>NUCLEOTIDE SEQUENCE [LARGE SCALE GENOMIC DNA]</scope>
    <source>
        <strain evidence="2 3">HHB12733</strain>
    </source>
</reference>
<dbReference type="AlphaFoldDB" id="A0A165DLV7"/>
<evidence type="ECO:0000313" key="3">
    <source>
        <dbReference type="Proteomes" id="UP000076842"/>
    </source>
</evidence>